<dbReference type="InterPro" id="IPR019734">
    <property type="entry name" value="TPR_rpt"/>
</dbReference>
<keyword evidence="4" id="KW-0067">ATP-binding</keyword>
<keyword evidence="9" id="KW-1185">Reference proteome</keyword>
<keyword evidence="6" id="KW-0472">Membrane</keyword>
<feature type="repeat" description="TPR" evidence="5">
    <location>
        <begin position="747"/>
        <end position="780"/>
    </location>
</feature>
<organism evidence="8 9">
    <name type="scientific">Kangiella sediminilitoris</name>
    <dbReference type="NCBI Taxonomy" id="1144748"/>
    <lineage>
        <taxon>Bacteria</taxon>
        <taxon>Pseudomonadati</taxon>
        <taxon>Pseudomonadota</taxon>
        <taxon>Gammaproteobacteria</taxon>
        <taxon>Kangiellales</taxon>
        <taxon>Kangiellaceae</taxon>
        <taxon>Kangiella</taxon>
    </lineage>
</organism>
<keyword evidence="2" id="KW-0547">Nucleotide-binding</keyword>
<keyword evidence="5" id="KW-0802">TPR repeat</keyword>
<dbReference type="RefSeq" id="WP_068990908.1">
    <property type="nucleotide sequence ID" value="NZ_CP012418.1"/>
</dbReference>
<dbReference type="KEGG" id="ksd:KS2013_1102"/>
<dbReference type="GO" id="GO:0016020">
    <property type="term" value="C:membrane"/>
    <property type="evidence" value="ECO:0007669"/>
    <property type="project" value="TreeGrafter"/>
</dbReference>
<keyword evidence="3 8" id="KW-0418">Kinase</keyword>
<feature type="repeat" description="TPR" evidence="5">
    <location>
        <begin position="523"/>
        <end position="556"/>
    </location>
</feature>
<dbReference type="Pfam" id="PF13424">
    <property type="entry name" value="TPR_12"/>
    <property type="match status" value="2"/>
</dbReference>
<accession>A0A1B3BAI9</accession>
<feature type="repeat" description="TPR" evidence="5">
    <location>
        <begin position="667"/>
        <end position="700"/>
    </location>
</feature>
<dbReference type="Gene3D" id="1.25.40.10">
    <property type="entry name" value="Tetratricopeptide repeat domain"/>
    <property type="match status" value="4"/>
</dbReference>
<dbReference type="CDD" id="cd14014">
    <property type="entry name" value="STKc_PknB_like"/>
    <property type="match status" value="1"/>
</dbReference>
<protein>
    <submittedName>
        <fullName evidence="8">Serine/threonine protein kinase with TPR repeats</fullName>
    </submittedName>
</protein>
<dbReference type="SMART" id="SM00028">
    <property type="entry name" value="TPR"/>
    <property type="match status" value="8"/>
</dbReference>
<sequence length="1127" mass="128001">MGHNDLDPKTKSNSLKETQVLRELHTLNPGTLLIGRFEILSKQGCGRYGCVYKAKDRQLDSFVAIKVLHQHLLNEQAIQSFKNEILILRQLSHQNIVRVHEYYQDEETHFITMDWIDGKSLTDLINSQSTGFPVKKALGYMQQVLDALLVTEQKGISHCDLKPENILVDNEERVYVADFGVASALSDTEEESIHGTPVYASPEYLELGQINKTTDTYSVGVILYELITGHTPFSSSTINDLLQEKKRETFNGLPKKAAGSELSSLVSSCLAAEPKRRPQSLASLSERIAQLVNETPKRNRISYGYLSLAAIFSVVIIGSFYLLQKEDTRLSVSAEQKQMAKQGLAILPFKTEAMSNQLWLTQGLPSVLSQELSQAPDLRVVGTARTKRTMDLLGYSRDLSDQKFVTLSELLQTPVFLDTSIILIGPNKYRLKAEVVEVTGNNISRTQLLELQSSEQEFSKELKQLTESLNTFFSLSNITDQLLMPEGLSIQKWSELEVLIKDGKLARAKKQLESLINNYPEFAQAHFLLGEVLLKSGEEQEAGEAFKKVKELTAPNQLIHQKSTIEQFLIAGDLESASTVYETILERLPKRDDIRFELAQLYINLEQLDKAEIELKHIVEEDQNHPVAWYELSKVAIWKGQTEKAVDDYLVKALVTAKKLKNEQLRGDVLNAFGVAYHRLGELDLSLDYYQQGLEVRQSVGDSRGIVTSLSNLASIYAVKGQYDKAEQNLYQAIEVNKPRNDALKQADLFNELGVIAEEQGQYKKALEHFRASLSIRMKLDDDWLKAESLNNVAYIYFLLSDEEHATIYWEQAKNYYEKVKDPVGVVRVNENVGQLSLRKGDWQSAFQIFSQAKEKSESLSLFEERVVAEAYLAKLALLKGNFEAPLEKLKEIKATLSERDDIRGQIEFGIWLADWNIISGNYSEASRLLQLLEPLLSKEHNRSQQMIFHVLKSKLKLYQGESVSLDESDLPDADGLTSKASLKLLLFKLEKALFTSDVSKAEFNDLVAAIESYDLALHQFALLEYLQLKAIYYIKINDYKKLEVSVNQLRELRKSLGSHWSDFISERIISNYYQLTSDDVKAQEYGQLAVSKFKELLEELPEEQQKNLISLHGRYIFPDDFMEKLL</sequence>
<evidence type="ECO:0000256" key="3">
    <source>
        <dbReference type="ARBA" id="ARBA00022777"/>
    </source>
</evidence>
<dbReference type="OrthoDB" id="9801841at2"/>
<keyword evidence="8" id="KW-0723">Serine/threonine-protein kinase</keyword>
<dbReference type="SUPFAM" id="SSF48452">
    <property type="entry name" value="TPR-like"/>
    <property type="match status" value="3"/>
</dbReference>
<dbReference type="GO" id="GO:0005524">
    <property type="term" value="F:ATP binding"/>
    <property type="evidence" value="ECO:0007669"/>
    <property type="project" value="UniProtKB-KW"/>
</dbReference>
<gene>
    <name evidence="8" type="ORF">KS2013_1102</name>
</gene>
<dbReference type="Pfam" id="PF13432">
    <property type="entry name" value="TPR_16"/>
    <property type="match status" value="1"/>
</dbReference>
<keyword evidence="6" id="KW-1133">Transmembrane helix</keyword>
<dbReference type="PANTHER" id="PTHR24348:SF22">
    <property type="entry name" value="NON-SPECIFIC SERINE_THREONINE PROTEIN KINASE"/>
    <property type="match status" value="1"/>
</dbReference>
<evidence type="ECO:0000256" key="5">
    <source>
        <dbReference type="PROSITE-ProRule" id="PRU00339"/>
    </source>
</evidence>
<reference evidence="9" key="1">
    <citation type="submission" date="2015-08" db="EMBL/GenBank/DDBJ databases">
        <authorList>
            <person name="Kim K.M."/>
        </authorList>
    </citation>
    <scope>NUCLEOTIDE SEQUENCE [LARGE SCALE GENOMIC DNA]</scope>
    <source>
        <strain evidence="9">KCTC 23892</strain>
    </source>
</reference>
<evidence type="ECO:0000256" key="2">
    <source>
        <dbReference type="ARBA" id="ARBA00022741"/>
    </source>
</evidence>
<dbReference type="PANTHER" id="PTHR24348">
    <property type="entry name" value="SERINE/THREONINE-PROTEIN KINASE UNC-51-RELATED"/>
    <property type="match status" value="1"/>
</dbReference>
<keyword evidence="1" id="KW-0808">Transferase</keyword>
<proteinExistence type="predicted"/>
<dbReference type="InterPro" id="IPR011990">
    <property type="entry name" value="TPR-like_helical_dom_sf"/>
</dbReference>
<evidence type="ECO:0000256" key="1">
    <source>
        <dbReference type="ARBA" id="ARBA00022679"/>
    </source>
</evidence>
<evidence type="ECO:0000259" key="7">
    <source>
        <dbReference type="PROSITE" id="PS50011"/>
    </source>
</evidence>
<dbReference type="Pfam" id="PF00069">
    <property type="entry name" value="Pkinase"/>
    <property type="match status" value="1"/>
</dbReference>
<dbReference type="AlphaFoldDB" id="A0A1B3BAI9"/>
<name>A0A1B3BAI9_9GAMM</name>
<dbReference type="PROSITE" id="PS50005">
    <property type="entry name" value="TPR"/>
    <property type="match status" value="4"/>
</dbReference>
<dbReference type="Pfam" id="PF14559">
    <property type="entry name" value="TPR_19"/>
    <property type="match status" value="1"/>
</dbReference>
<keyword evidence="6" id="KW-0812">Transmembrane</keyword>
<dbReference type="GO" id="GO:0000407">
    <property type="term" value="C:phagophore assembly site"/>
    <property type="evidence" value="ECO:0007669"/>
    <property type="project" value="TreeGrafter"/>
</dbReference>
<evidence type="ECO:0000313" key="8">
    <source>
        <dbReference type="EMBL" id="AOE49822.1"/>
    </source>
</evidence>
<dbReference type="PROSITE" id="PS00108">
    <property type="entry name" value="PROTEIN_KINASE_ST"/>
    <property type="match status" value="1"/>
</dbReference>
<dbReference type="SUPFAM" id="SSF56112">
    <property type="entry name" value="Protein kinase-like (PK-like)"/>
    <property type="match status" value="1"/>
</dbReference>
<dbReference type="GO" id="GO:0004674">
    <property type="term" value="F:protein serine/threonine kinase activity"/>
    <property type="evidence" value="ECO:0007669"/>
    <property type="project" value="UniProtKB-KW"/>
</dbReference>
<dbReference type="InterPro" id="IPR045269">
    <property type="entry name" value="Atg1-like"/>
</dbReference>
<evidence type="ECO:0000313" key="9">
    <source>
        <dbReference type="Proteomes" id="UP000094147"/>
    </source>
</evidence>
<evidence type="ECO:0000256" key="4">
    <source>
        <dbReference type="ARBA" id="ARBA00022840"/>
    </source>
</evidence>
<feature type="repeat" description="TPR" evidence="5">
    <location>
        <begin position="707"/>
        <end position="740"/>
    </location>
</feature>
<evidence type="ECO:0000256" key="6">
    <source>
        <dbReference type="SAM" id="Phobius"/>
    </source>
</evidence>
<dbReference type="InterPro" id="IPR008271">
    <property type="entry name" value="Ser/Thr_kinase_AS"/>
</dbReference>
<dbReference type="InterPro" id="IPR000719">
    <property type="entry name" value="Prot_kinase_dom"/>
</dbReference>
<dbReference type="SMART" id="SM00220">
    <property type="entry name" value="S_TKc"/>
    <property type="match status" value="1"/>
</dbReference>
<dbReference type="EMBL" id="CP012418">
    <property type="protein sequence ID" value="AOE49822.1"/>
    <property type="molecule type" value="Genomic_DNA"/>
</dbReference>
<dbReference type="STRING" id="1144748.KS2013_1102"/>
<dbReference type="InterPro" id="IPR011009">
    <property type="entry name" value="Kinase-like_dom_sf"/>
</dbReference>
<feature type="transmembrane region" description="Helical" evidence="6">
    <location>
        <begin position="303"/>
        <end position="323"/>
    </location>
</feature>
<dbReference type="GO" id="GO:0005776">
    <property type="term" value="C:autophagosome"/>
    <property type="evidence" value="ECO:0007669"/>
    <property type="project" value="TreeGrafter"/>
</dbReference>
<dbReference type="Gene3D" id="1.10.510.10">
    <property type="entry name" value="Transferase(Phosphotransferase) domain 1"/>
    <property type="match status" value="1"/>
</dbReference>
<dbReference type="PROSITE" id="PS50011">
    <property type="entry name" value="PROTEIN_KINASE_DOM"/>
    <property type="match status" value="1"/>
</dbReference>
<dbReference type="Proteomes" id="UP000094147">
    <property type="component" value="Chromosome"/>
</dbReference>
<dbReference type="GO" id="GO:0005829">
    <property type="term" value="C:cytosol"/>
    <property type="evidence" value="ECO:0007669"/>
    <property type="project" value="TreeGrafter"/>
</dbReference>
<feature type="domain" description="Protein kinase" evidence="7">
    <location>
        <begin position="37"/>
        <end position="292"/>
    </location>
</feature>